<evidence type="ECO:0000313" key="2">
    <source>
        <dbReference type="EMBL" id="KAF0912037.1"/>
    </source>
</evidence>
<accession>A0A6G1DHT6</accession>
<proteinExistence type="predicted"/>
<protein>
    <submittedName>
        <fullName evidence="2">Uncharacterized protein</fullName>
    </submittedName>
</protein>
<evidence type="ECO:0000313" key="3">
    <source>
        <dbReference type="Proteomes" id="UP000479710"/>
    </source>
</evidence>
<dbReference type="Proteomes" id="UP000479710">
    <property type="component" value="Unassembled WGS sequence"/>
</dbReference>
<gene>
    <name evidence="2" type="ORF">E2562_012953</name>
</gene>
<keyword evidence="3" id="KW-1185">Reference proteome</keyword>
<organism evidence="2 3">
    <name type="scientific">Oryza meyeriana var. granulata</name>
    <dbReference type="NCBI Taxonomy" id="110450"/>
    <lineage>
        <taxon>Eukaryota</taxon>
        <taxon>Viridiplantae</taxon>
        <taxon>Streptophyta</taxon>
        <taxon>Embryophyta</taxon>
        <taxon>Tracheophyta</taxon>
        <taxon>Spermatophyta</taxon>
        <taxon>Magnoliopsida</taxon>
        <taxon>Liliopsida</taxon>
        <taxon>Poales</taxon>
        <taxon>Poaceae</taxon>
        <taxon>BOP clade</taxon>
        <taxon>Oryzoideae</taxon>
        <taxon>Oryzeae</taxon>
        <taxon>Oryzinae</taxon>
        <taxon>Oryza</taxon>
        <taxon>Oryza meyeriana</taxon>
    </lineage>
</organism>
<name>A0A6G1DHT6_9ORYZ</name>
<dbReference type="EMBL" id="SPHZ02000006">
    <property type="protein sequence ID" value="KAF0912037.1"/>
    <property type="molecule type" value="Genomic_DNA"/>
</dbReference>
<dbReference type="AlphaFoldDB" id="A0A6G1DHT6"/>
<sequence length="70" mass="7693">MAPMFPSYNYEHWPIVMDKPSGQDTTKVIDATKGGRGRAEESVRQKTASCKQRTGLAQPPMQGNGIQSIL</sequence>
<comment type="caution">
    <text evidence="2">The sequence shown here is derived from an EMBL/GenBank/DDBJ whole genome shotgun (WGS) entry which is preliminary data.</text>
</comment>
<evidence type="ECO:0000256" key="1">
    <source>
        <dbReference type="SAM" id="MobiDB-lite"/>
    </source>
</evidence>
<feature type="region of interest" description="Disordered" evidence="1">
    <location>
        <begin position="33"/>
        <end position="70"/>
    </location>
</feature>
<reference evidence="2 3" key="1">
    <citation type="submission" date="2019-11" db="EMBL/GenBank/DDBJ databases">
        <title>Whole genome sequence of Oryza granulata.</title>
        <authorList>
            <person name="Li W."/>
        </authorList>
    </citation>
    <scope>NUCLEOTIDE SEQUENCE [LARGE SCALE GENOMIC DNA]</scope>
    <source>
        <strain evidence="3">cv. Menghai</strain>
        <tissue evidence="2">Leaf</tissue>
    </source>
</reference>